<dbReference type="AlphaFoldDB" id="A0A3P8TCZ4"/>
<organism evidence="1 2">
    <name type="scientific">Amphiprion percula</name>
    <name type="common">Orange clownfish</name>
    <name type="synonym">Lutjanus percula</name>
    <dbReference type="NCBI Taxonomy" id="161767"/>
    <lineage>
        <taxon>Eukaryota</taxon>
        <taxon>Metazoa</taxon>
        <taxon>Chordata</taxon>
        <taxon>Craniata</taxon>
        <taxon>Vertebrata</taxon>
        <taxon>Euteleostomi</taxon>
        <taxon>Actinopterygii</taxon>
        <taxon>Neopterygii</taxon>
        <taxon>Teleostei</taxon>
        <taxon>Neoteleostei</taxon>
        <taxon>Acanthomorphata</taxon>
        <taxon>Ovalentaria</taxon>
        <taxon>Pomacentridae</taxon>
        <taxon>Amphiprion</taxon>
    </lineage>
</organism>
<dbReference type="GeneTree" id="ENSGT01120000278198"/>
<keyword evidence="2" id="KW-1185">Reference proteome</keyword>
<sequence>SCRFLTCLETVRFKTSSSVDCPISTQGSPQPLKPVSQSHYGNAIIHQLHYFWEGLETYLSITYRLKPPENLFFLLFRFNTGYHPSKLMASPVD</sequence>
<dbReference type="Ensembl" id="ENSAPET00000023113.1">
    <property type="protein sequence ID" value="ENSAPEP00000022516.1"/>
    <property type="gene ID" value="ENSAPEG00000016041.1"/>
</dbReference>
<accession>A0A3P8TCZ4</accession>
<proteinExistence type="predicted"/>
<dbReference type="Proteomes" id="UP000265080">
    <property type="component" value="Chromosome 11"/>
</dbReference>
<reference evidence="1" key="3">
    <citation type="submission" date="2025-09" db="UniProtKB">
        <authorList>
            <consortium name="Ensembl"/>
        </authorList>
    </citation>
    <scope>IDENTIFICATION</scope>
</reference>
<protein>
    <submittedName>
        <fullName evidence="1">Uncharacterized protein</fullName>
    </submittedName>
</protein>
<evidence type="ECO:0000313" key="1">
    <source>
        <dbReference type="Ensembl" id="ENSAPEP00000022516.1"/>
    </source>
</evidence>
<evidence type="ECO:0000313" key="2">
    <source>
        <dbReference type="Proteomes" id="UP000265080"/>
    </source>
</evidence>
<name>A0A3P8TCZ4_AMPPE</name>
<reference evidence="1" key="2">
    <citation type="submission" date="2025-08" db="UniProtKB">
        <authorList>
            <consortium name="Ensembl"/>
        </authorList>
    </citation>
    <scope>IDENTIFICATION</scope>
</reference>
<reference evidence="1 2" key="1">
    <citation type="submission" date="2018-03" db="EMBL/GenBank/DDBJ databases">
        <title>Finding Nemo's genes: A chromosome-scale reference assembly of the genome of the orange clownfish Amphiprion percula.</title>
        <authorList>
            <person name="Lehmann R."/>
        </authorList>
    </citation>
    <scope>NUCLEOTIDE SEQUENCE</scope>
</reference>